<dbReference type="EMBL" id="LFJS01000001">
    <property type="protein sequence ID" value="KMU54275.1"/>
    <property type="molecule type" value="Genomic_DNA"/>
</dbReference>
<organism evidence="1 2">
    <name type="scientific">Serratia marcescens</name>
    <dbReference type="NCBI Taxonomy" id="615"/>
    <lineage>
        <taxon>Bacteria</taxon>
        <taxon>Pseudomonadati</taxon>
        <taxon>Pseudomonadota</taxon>
        <taxon>Gammaproteobacteria</taxon>
        <taxon>Enterobacterales</taxon>
        <taxon>Yersiniaceae</taxon>
        <taxon>Serratia</taxon>
    </lineage>
</organism>
<protein>
    <submittedName>
        <fullName evidence="1">Uncharacterized protein</fullName>
    </submittedName>
</protein>
<reference evidence="1 2" key="1">
    <citation type="submission" date="2015-06" db="EMBL/GenBank/DDBJ databases">
        <title>Draft Genome of Serratia marcescens Strain AH0650_Sm1.</title>
        <authorList>
            <person name="Wan Y."/>
            <person name="Gorrie C."/>
            <person name="Holt K."/>
        </authorList>
    </citation>
    <scope>NUCLEOTIDE SEQUENCE [LARGE SCALE GENOMIC DNA]</scope>
    <source>
        <strain evidence="1 2">AH0650_Sm1</strain>
    </source>
</reference>
<dbReference type="AlphaFoldDB" id="A0A656VPM1"/>
<dbReference type="RefSeq" id="WP_072070303.1">
    <property type="nucleotide sequence ID" value="NZ_CP109824.1"/>
</dbReference>
<evidence type="ECO:0000313" key="2">
    <source>
        <dbReference type="Proteomes" id="UP000037482"/>
    </source>
</evidence>
<name>A0A656VPM1_SERMA</name>
<accession>A0A656VPM1</accession>
<proteinExistence type="predicted"/>
<gene>
    <name evidence="1" type="ORF">AB868_00184</name>
</gene>
<dbReference type="Proteomes" id="UP000037482">
    <property type="component" value="Unassembled WGS sequence"/>
</dbReference>
<evidence type="ECO:0000313" key="1">
    <source>
        <dbReference type="EMBL" id="KMU54275.1"/>
    </source>
</evidence>
<sequence length="77" mass="8902">MAGSLRLNRKPDVLAARQFNVQAQRAARQFNVQAQRAAHRFHVATNYSGIIGPDIKKRYEWVLRAFLKNPKNRNTLL</sequence>
<comment type="caution">
    <text evidence="1">The sequence shown here is derived from an EMBL/GenBank/DDBJ whole genome shotgun (WGS) entry which is preliminary data.</text>
</comment>